<evidence type="ECO:0000256" key="1">
    <source>
        <dbReference type="ARBA" id="ARBA00004141"/>
    </source>
</evidence>
<evidence type="ECO:0000313" key="7">
    <source>
        <dbReference type="EMBL" id="GMT03183.1"/>
    </source>
</evidence>
<proteinExistence type="inferred from homology"/>
<keyword evidence="3 6" id="KW-0812">Transmembrane</keyword>
<dbReference type="Pfam" id="PF10317">
    <property type="entry name" value="7TM_GPCR_Srd"/>
    <property type="match status" value="1"/>
</dbReference>
<feature type="non-terminal residue" evidence="7">
    <location>
        <position position="192"/>
    </location>
</feature>
<dbReference type="EMBL" id="BTSX01000006">
    <property type="protein sequence ID" value="GMT03183.1"/>
    <property type="molecule type" value="Genomic_DNA"/>
</dbReference>
<dbReference type="PANTHER" id="PTHR22945:SF40">
    <property type="entry name" value="SERPENTINE RECEPTOR, CLASS D (DELTA)-RELATED"/>
    <property type="match status" value="1"/>
</dbReference>
<evidence type="ECO:0000256" key="3">
    <source>
        <dbReference type="ARBA" id="ARBA00022692"/>
    </source>
</evidence>
<dbReference type="AlphaFoldDB" id="A0AAV5U942"/>
<dbReference type="PANTHER" id="PTHR22945">
    <property type="entry name" value="SERPENTINE RECEPTOR, CLASS D DELTA"/>
    <property type="match status" value="1"/>
</dbReference>
<evidence type="ECO:0000256" key="5">
    <source>
        <dbReference type="ARBA" id="ARBA00023136"/>
    </source>
</evidence>
<comment type="subcellular location">
    <subcellularLocation>
        <location evidence="1">Membrane</location>
        <topology evidence="1">Multi-pass membrane protein</topology>
    </subcellularLocation>
</comment>
<comment type="caution">
    <text evidence="7">The sequence shown here is derived from an EMBL/GenBank/DDBJ whole genome shotgun (WGS) entry which is preliminary data.</text>
</comment>
<feature type="transmembrane region" description="Helical" evidence="6">
    <location>
        <begin position="77"/>
        <end position="100"/>
    </location>
</feature>
<protein>
    <recommendedName>
        <fullName evidence="9">G protein-coupled receptor</fullName>
    </recommendedName>
</protein>
<keyword evidence="4 6" id="KW-1133">Transmembrane helix</keyword>
<name>A0AAV5U942_9BILA</name>
<dbReference type="GO" id="GO:0016020">
    <property type="term" value="C:membrane"/>
    <property type="evidence" value="ECO:0007669"/>
    <property type="project" value="UniProtKB-SubCell"/>
</dbReference>
<evidence type="ECO:0000256" key="6">
    <source>
        <dbReference type="SAM" id="Phobius"/>
    </source>
</evidence>
<evidence type="ECO:0000256" key="2">
    <source>
        <dbReference type="ARBA" id="ARBA00009166"/>
    </source>
</evidence>
<organism evidence="7 8">
    <name type="scientific">Pristionchus entomophagus</name>
    <dbReference type="NCBI Taxonomy" id="358040"/>
    <lineage>
        <taxon>Eukaryota</taxon>
        <taxon>Metazoa</taxon>
        <taxon>Ecdysozoa</taxon>
        <taxon>Nematoda</taxon>
        <taxon>Chromadorea</taxon>
        <taxon>Rhabditida</taxon>
        <taxon>Rhabditina</taxon>
        <taxon>Diplogasteromorpha</taxon>
        <taxon>Diplogasteroidea</taxon>
        <taxon>Neodiplogasteridae</taxon>
        <taxon>Pristionchus</taxon>
    </lineage>
</organism>
<evidence type="ECO:0008006" key="9">
    <source>
        <dbReference type="Google" id="ProtNLM"/>
    </source>
</evidence>
<evidence type="ECO:0000313" key="8">
    <source>
        <dbReference type="Proteomes" id="UP001432027"/>
    </source>
</evidence>
<sequence length="192" mass="22208">MLLHSFCFRLYILRDKLVQVVITSPRITLLICVCLYGPTVFMMYMFYVSFEYTPPELMRSLHFEEYPTTWHSTVLDYHFVIALSYVVILSPAAMVMIFFVQNKLIGEINKMNSGAREHHSNVAKVFTFQMLLPLGVSLASGAWLSEVSELWWNEKPERLIMTLSSFFALCSPLINLTFLPPYRRIFGKGAKS</sequence>
<evidence type="ECO:0000256" key="4">
    <source>
        <dbReference type="ARBA" id="ARBA00022989"/>
    </source>
</evidence>
<reference evidence="7" key="1">
    <citation type="submission" date="2023-10" db="EMBL/GenBank/DDBJ databases">
        <title>Genome assembly of Pristionchus species.</title>
        <authorList>
            <person name="Yoshida K."/>
            <person name="Sommer R.J."/>
        </authorList>
    </citation>
    <scope>NUCLEOTIDE SEQUENCE</scope>
    <source>
        <strain evidence="7">RS0144</strain>
    </source>
</reference>
<feature type="transmembrane region" description="Helical" evidence="6">
    <location>
        <begin position="159"/>
        <end position="179"/>
    </location>
</feature>
<dbReference type="InterPro" id="IPR019421">
    <property type="entry name" value="7TM_GPCR_serpentine_rcpt_Srd"/>
</dbReference>
<gene>
    <name evidence="7" type="ORF">PENTCL1PPCAC_25357</name>
</gene>
<keyword evidence="8" id="KW-1185">Reference proteome</keyword>
<keyword evidence="5 6" id="KW-0472">Membrane</keyword>
<dbReference type="InterPro" id="IPR050920">
    <property type="entry name" value="Nematode_rcpt-like_delta"/>
</dbReference>
<feature type="transmembrane region" description="Helical" evidence="6">
    <location>
        <begin position="121"/>
        <end position="144"/>
    </location>
</feature>
<dbReference type="Proteomes" id="UP001432027">
    <property type="component" value="Unassembled WGS sequence"/>
</dbReference>
<feature type="transmembrane region" description="Helical" evidence="6">
    <location>
        <begin position="27"/>
        <end position="50"/>
    </location>
</feature>
<comment type="similarity">
    <text evidence="2">Belongs to the nematode receptor-like protein srd family.</text>
</comment>
<accession>A0AAV5U942</accession>